<proteinExistence type="predicted"/>
<keyword evidence="1" id="KW-0812">Transmembrane</keyword>
<feature type="domain" description="General stress protein 17M-like" evidence="2">
    <location>
        <begin position="15"/>
        <end position="82"/>
    </location>
</feature>
<sequence length="171" mass="17806">MTSAFAKTPEKCVSATFKDEKKLQDAVQRLLDRGVPKERISIIGRNFQSEARITGFLTKKDVILDGLASGALYGSLFGSVLSLLTGVGVLFIPFLGAVVAAGPLAAALLGATSGALYGALGAGLGSVLMSLGMPQEKAAIYQTRVQAGEFLLVVEVPEEKSGETFLLLQSA</sequence>
<dbReference type="PANTHER" id="PTHR36109:SF2">
    <property type="entry name" value="MEMBRANE PROTEIN"/>
    <property type="match status" value="1"/>
</dbReference>
<gene>
    <name evidence="3" type="ORF">CEN41_00820</name>
</gene>
<keyword evidence="1" id="KW-1133">Transmembrane helix</keyword>
<dbReference type="Pfam" id="PF11181">
    <property type="entry name" value="YflT"/>
    <property type="match status" value="1"/>
</dbReference>
<organism evidence="3 4">
    <name type="scientific">Fischerella thermalis CCMEE 5330</name>
    <dbReference type="NCBI Taxonomy" id="2019670"/>
    <lineage>
        <taxon>Bacteria</taxon>
        <taxon>Bacillati</taxon>
        <taxon>Cyanobacteriota</taxon>
        <taxon>Cyanophyceae</taxon>
        <taxon>Nostocales</taxon>
        <taxon>Hapalosiphonaceae</taxon>
        <taxon>Fischerella</taxon>
    </lineage>
</organism>
<dbReference type="AlphaFoldDB" id="A0A2N6MPB3"/>
<feature type="transmembrane region" description="Helical" evidence="1">
    <location>
        <begin position="90"/>
        <end position="109"/>
    </location>
</feature>
<dbReference type="PANTHER" id="PTHR36109">
    <property type="entry name" value="MEMBRANE PROTEIN-RELATED"/>
    <property type="match status" value="1"/>
</dbReference>
<dbReference type="Proteomes" id="UP000234966">
    <property type="component" value="Unassembled WGS sequence"/>
</dbReference>
<feature type="non-terminal residue" evidence="3">
    <location>
        <position position="171"/>
    </location>
</feature>
<protein>
    <recommendedName>
        <fullName evidence="2">General stress protein 17M-like domain-containing protein</fullName>
    </recommendedName>
</protein>
<evidence type="ECO:0000313" key="4">
    <source>
        <dbReference type="Proteomes" id="UP000234966"/>
    </source>
</evidence>
<dbReference type="RefSeq" id="WP_102206028.1">
    <property type="nucleotide sequence ID" value="NZ_NMQI01000022.1"/>
</dbReference>
<evidence type="ECO:0000259" key="2">
    <source>
        <dbReference type="Pfam" id="PF11181"/>
    </source>
</evidence>
<reference evidence="3 4" key="1">
    <citation type="submission" date="2017-07" db="EMBL/GenBank/DDBJ databases">
        <title>Genomes of Fischerella (Mastigocladus) sp. strains.</title>
        <authorList>
            <person name="Miller S.R."/>
        </authorList>
    </citation>
    <scope>NUCLEOTIDE SEQUENCE [LARGE SCALE GENOMIC DNA]</scope>
    <source>
        <strain evidence="3 4">CCMEE 5330</strain>
    </source>
</reference>
<evidence type="ECO:0000256" key="1">
    <source>
        <dbReference type="SAM" id="Phobius"/>
    </source>
</evidence>
<accession>A0A2N6MPB3</accession>
<comment type="caution">
    <text evidence="3">The sequence shown here is derived from an EMBL/GenBank/DDBJ whole genome shotgun (WGS) entry which is preliminary data.</text>
</comment>
<name>A0A2N6MPB3_9CYAN</name>
<dbReference type="EMBL" id="NMQI01000022">
    <property type="protein sequence ID" value="PMB48568.1"/>
    <property type="molecule type" value="Genomic_DNA"/>
</dbReference>
<dbReference type="InterPro" id="IPR025889">
    <property type="entry name" value="GSP17M-like_dom"/>
</dbReference>
<dbReference type="InterPro" id="IPR052948">
    <property type="entry name" value="Low_temp-induced_all0457"/>
</dbReference>
<evidence type="ECO:0000313" key="3">
    <source>
        <dbReference type="EMBL" id="PMB48568.1"/>
    </source>
</evidence>
<keyword evidence="1" id="KW-0472">Membrane</keyword>
<feature type="transmembrane region" description="Helical" evidence="1">
    <location>
        <begin position="116"/>
        <end position="133"/>
    </location>
</feature>